<evidence type="ECO:0000313" key="2">
    <source>
        <dbReference type="EMBL" id="CAG6754295.1"/>
    </source>
</evidence>
<dbReference type="AlphaFoldDB" id="A0A8D8ZVB6"/>
<keyword evidence="1" id="KW-0812">Transmembrane</keyword>
<dbReference type="EMBL" id="HBUF01538952">
    <property type="protein sequence ID" value="CAG6754301.1"/>
    <property type="molecule type" value="Transcribed_RNA"/>
</dbReference>
<reference evidence="2" key="1">
    <citation type="submission" date="2021-05" db="EMBL/GenBank/DDBJ databases">
        <authorList>
            <person name="Alioto T."/>
            <person name="Alioto T."/>
            <person name="Gomez Garrido J."/>
        </authorList>
    </citation>
    <scope>NUCLEOTIDE SEQUENCE</scope>
</reference>
<protein>
    <submittedName>
        <fullName evidence="2">Uncharacterized protein</fullName>
    </submittedName>
</protein>
<sequence length="289" mass="33102">MPPNVVLHSVREEVPFGAHWTEETLGVWVIASVVCIVLFVSLQMNTRFRVHPFPVHFVFGLRAEFYVTYLTLRGWKRLSLGRMVVASIEHMFDNVLVMFILRVRLIVAHVAFSHGVGFGRSLWCVGEKFRHTDSELGSEEGTLSHVFFYQVSVHMIEEIARFIERLLTALVVAGKVLFFDIRRPRHIEVPFDEEMVVHVQHIVLVVGLVEPGLAIVNMTMEVLELVNSPWRIVEWFTHHVTFQFGTIQSPSIIRILRPCILSSPAHIVTVVPDKLIQLLVECLHTGHFS</sequence>
<name>A0A8D8ZVB6_9HEMI</name>
<dbReference type="EMBL" id="HBUF01538951">
    <property type="protein sequence ID" value="CAG6754295.1"/>
    <property type="molecule type" value="Transcribed_RNA"/>
</dbReference>
<keyword evidence="1" id="KW-0472">Membrane</keyword>
<feature type="transmembrane region" description="Helical" evidence="1">
    <location>
        <begin position="25"/>
        <end position="42"/>
    </location>
</feature>
<accession>A0A8D8ZVB6</accession>
<organism evidence="2">
    <name type="scientific">Cacopsylla melanoneura</name>
    <dbReference type="NCBI Taxonomy" id="428564"/>
    <lineage>
        <taxon>Eukaryota</taxon>
        <taxon>Metazoa</taxon>
        <taxon>Ecdysozoa</taxon>
        <taxon>Arthropoda</taxon>
        <taxon>Hexapoda</taxon>
        <taxon>Insecta</taxon>
        <taxon>Pterygota</taxon>
        <taxon>Neoptera</taxon>
        <taxon>Paraneoptera</taxon>
        <taxon>Hemiptera</taxon>
        <taxon>Sternorrhyncha</taxon>
        <taxon>Psylloidea</taxon>
        <taxon>Psyllidae</taxon>
        <taxon>Psyllinae</taxon>
        <taxon>Cacopsylla</taxon>
    </lineage>
</organism>
<proteinExistence type="predicted"/>
<keyword evidence="1" id="KW-1133">Transmembrane helix</keyword>
<evidence type="ECO:0000256" key="1">
    <source>
        <dbReference type="SAM" id="Phobius"/>
    </source>
</evidence>